<dbReference type="InterPro" id="IPR011735">
    <property type="entry name" value="WlaTC/HtrL_glycosyltransf"/>
</dbReference>
<accession>A0A6C0EXQ1</accession>
<evidence type="ECO:0008006" key="2">
    <source>
        <dbReference type="Google" id="ProtNLM"/>
    </source>
</evidence>
<dbReference type="AlphaFoldDB" id="A0A6C0EXQ1"/>
<evidence type="ECO:0000313" key="1">
    <source>
        <dbReference type="EMBL" id="QHT33788.1"/>
    </source>
</evidence>
<organism evidence="1">
    <name type="scientific">viral metagenome</name>
    <dbReference type="NCBI Taxonomy" id="1070528"/>
    <lineage>
        <taxon>unclassified sequences</taxon>
        <taxon>metagenomes</taxon>
        <taxon>organismal metagenomes</taxon>
    </lineage>
</organism>
<dbReference type="EMBL" id="MN738978">
    <property type="protein sequence ID" value="QHT33788.1"/>
    <property type="molecule type" value="Genomic_DNA"/>
</dbReference>
<dbReference type="Pfam" id="PF09612">
    <property type="entry name" value="HtrL_YibB"/>
    <property type="match status" value="2"/>
</dbReference>
<sequence>MSLEPNTYKTSQTSITFVTAFIDLNEDTRSIIRTSEKYVSLFKQLASSGISICLYVSSSYQSIGLELEKEFPNVKLMPIINLEDTQTYKIITSQSPNIPSVNNVYKDTKNYFILMNAKSEFVYNASIANPYNTEHFAWIDFGICHVLSNPDLILKKLYNFSNCKLLPKMMLLPSCWSLEQSKSHINSIKQNISWRFCGGFYIGDKQSIQEMHYIIQNQLPNFINSNNPSNGNDSNDNNPSNKIIVWEVNMWDWMEQNCNWKVDTYNANHDNSILELPFRNYSLKNTDYKSTIITFYFNIKDLKDSTNEVRPQSFYMNKGRETLRLAYPMVVFCDETTYEQIKTIREEYVPNPMMTNYIIKSITDYDLYKENWDIIYENRKGMTCYKGSRNTASYYLVCMFKIIAIYIAKQHNFYNTEYYAWVDFGGSHIMRNFETSAKKMLDNPNPKISWCYIHYRSHNELYPMNKLLDQGGFCGVAATSFTVQDEYVNRFYNGCLSLFHETLSNKLGHAEEQIFTYFYDKYPELCHIYYGDYYSILENYHEPVEDYDCIASFFLRNTINKGRRDLGEQCAKKLYKCIKQKNIDWQVQNQTTETPLPINHDLQNKLAYLDSFIPKNIVNKYVDKVIYINLESRKDRKAEIEGELDKFDIQYERFDAVSTPGFGILGCNKSHLEVLKMARDKKYKNILILEDDFTFIVSKEEFERNIKLLFERPVDFDICMLSYNLRATEPIDDSLYPGYSSFLTKVLNVQTTSGYIINESKYDRLIALYEWANPLLESTKYHWVYALDQIWNTINSGTKWYCFNQRIGIQRPSFSDNSGKWCDLNGV</sequence>
<dbReference type="CDD" id="cd06532">
    <property type="entry name" value="Glyco_transf_25"/>
    <property type="match status" value="1"/>
</dbReference>
<protein>
    <recommendedName>
        <fullName evidence="2">Nucleotide-diphospho-sugar transferase domain-containing protein</fullName>
    </recommendedName>
</protein>
<proteinExistence type="predicted"/>
<dbReference type="InterPro" id="IPR002654">
    <property type="entry name" value="Glyco_trans_25"/>
</dbReference>
<name>A0A6C0EXQ1_9ZZZZ</name>
<reference evidence="1" key="1">
    <citation type="journal article" date="2020" name="Nature">
        <title>Giant virus diversity and host interactions through global metagenomics.</title>
        <authorList>
            <person name="Schulz F."/>
            <person name="Roux S."/>
            <person name="Paez-Espino D."/>
            <person name="Jungbluth S."/>
            <person name="Walsh D.A."/>
            <person name="Denef V.J."/>
            <person name="McMahon K.D."/>
            <person name="Konstantinidis K.T."/>
            <person name="Eloe-Fadrosh E.A."/>
            <person name="Kyrpides N.C."/>
            <person name="Woyke T."/>
        </authorList>
    </citation>
    <scope>NUCLEOTIDE SEQUENCE</scope>
    <source>
        <strain evidence="1">GVMAG-M-3300009161-52</strain>
    </source>
</reference>